<evidence type="ECO:0000256" key="3">
    <source>
        <dbReference type="ARBA" id="ARBA00022454"/>
    </source>
</evidence>
<evidence type="ECO:0000313" key="7">
    <source>
        <dbReference type="EMBL" id="KAK4208697.1"/>
    </source>
</evidence>
<keyword evidence="4" id="KW-0539">Nucleus</keyword>
<dbReference type="GO" id="GO:0005694">
    <property type="term" value="C:chromosome"/>
    <property type="evidence" value="ECO:0007669"/>
    <property type="project" value="UniProtKB-SubCell"/>
</dbReference>
<sequence length="515" mass="55956">MAHEGRPTANTGTPARPAPVSGTPTSTARPSIAIRTPGSQGRGLRSQAALGLSASGRKPAPGPNATPHARAAFRTLDSRRAAILTPHRARRRSLRETRETPRSLLLNLGRVLAPTTEPITTSSSSPGSARSSETRNADTILEDDDDDEEELPKRPRLSLPLDADDDDDSPLRPHRSAGLEDENFTMQSIELPRRAATEQPRLSLASARMSDYYFNANELRSEDVGIDSGFFPQAGAFEEDNVDFDAEAYDRLDSDAARADMGGRYSDFGMVIPDNMNESTFVMVPQVQESPAHQPPPDGDDESMGENEPFDPWDGGDDDMPPNPDDDGEGGGDDDDQGHLSRLEDRSVSPDGGRSSPRPPETDLEATSSNKDASSGGKVTKRGKKLSKYGIEYPSLPPAVVKRLATTFAKTSGSKGKISPDALKAIMQASDWFFEQLGDDLQAYAKHAHRKTIDESDMLTLMKRQRQTNAQTTPFALAQRHLPRELLQELRMPPPPPTKRQKKGNAGAEGDEDVT</sequence>
<dbReference type="Gene3D" id="1.10.20.10">
    <property type="entry name" value="Histone, subunit A"/>
    <property type="match status" value="1"/>
</dbReference>
<evidence type="ECO:0000259" key="6">
    <source>
        <dbReference type="Pfam" id="PF15511"/>
    </source>
</evidence>
<feature type="domain" description="CENP-T/Histone H4 histone fold" evidence="6">
    <location>
        <begin position="389"/>
        <end position="494"/>
    </location>
</feature>
<reference evidence="7" key="1">
    <citation type="journal article" date="2023" name="Mol. Phylogenet. Evol.">
        <title>Genome-scale phylogeny and comparative genomics of the fungal order Sordariales.</title>
        <authorList>
            <person name="Hensen N."/>
            <person name="Bonometti L."/>
            <person name="Westerberg I."/>
            <person name="Brannstrom I.O."/>
            <person name="Guillou S."/>
            <person name="Cros-Aarteil S."/>
            <person name="Calhoun S."/>
            <person name="Haridas S."/>
            <person name="Kuo A."/>
            <person name="Mondo S."/>
            <person name="Pangilinan J."/>
            <person name="Riley R."/>
            <person name="LaButti K."/>
            <person name="Andreopoulos B."/>
            <person name="Lipzen A."/>
            <person name="Chen C."/>
            <person name="Yan M."/>
            <person name="Daum C."/>
            <person name="Ng V."/>
            <person name="Clum A."/>
            <person name="Steindorff A."/>
            <person name="Ohm R.A."/>
            <person name="Martin F."/>
            <person name="Silar P."/>
            <person name="Natvig D.O."/>
            <person name="Lalanne C."/>
            <person name="Gautier V."/>
            <person name="Ament-Velasquez S.L."/>
            <person name="Kruys A."/>
            <person name="Hutchinson M.I."/>
            <person name="Powell A.J."/>
            <person name="Barry K."/>
            <person name="Miller A.N."/>
            <person name="Grigoriev I.V."/>
            <person name="Debuchy R."/>
            <person name="Gladieux P."/>
            <person name="Hiltunen Thoren M."/>
            <person name="Johannesson H."/>
        </authorList>
    </citation>
    <scope>NUCLEOTIDE SEQUENCE</scope>
    <source>
        <strain evidence="7">PSN293</strain>
    </source>
</reference>
<gene>
    <name evidence="7" type="ORF">QBC37DRAFT_296205</name>
</gene>
<evidence type="ECO:0000256" key="1">
    <source>
        <dbReference type="ARBA" id="ARBA00004123"/>
    </source>
</evidence>
<evidence type="ECO:0000313" key="8">
    <source>
        <dbReference type="Proteomes" id="UP001301769"/>
    </source>
</evidence>
<dbReference type="GO" id="GO:0046982">
    <property type="term" value="F:protein heterodimerization activity"/>
    <property type="evidence" value="ECO:0007669"/>
    <property type="project" value="InterPro"/>
</dbReference>
<feature type="compositionally biased region" description="Acidic residues" evidence="5">
    <location>
        <begin position="298"/>
        <end position="336"/>
    </location>
</feature>
<dbReference type="AlphaFoldDB" id="A0AAN6Y232"/>
<dbReference type="Pfam" id="PF15511">
    <property type="entry name" value="CENP-T_C"/>
    <property type="match status" value="1"/>
</dbReference>
<dbReference type="Proteomes" id="UP001301769">
    <property type="component" value="Unassembled WGS sequence"/>
</dbReference>
<dbReference type="GO" id="GO:0000712">
    <property type="term" value="P:resolution of meiotic recombination intermediates"/>
    <property type="evidence" value="ECO:0007669"/>
    <property type="project" value="TreeGrafter"/>
</dbReference>
<feature type="region of interest" description="Disordered" evidence="5">
    <location>
        <begin position="1"/>
        <end position="186"/>
    </location>
</feature>
<dbReference type="GO" id="GO:0031297">
    <property type="term" value="P:replication fork processing"/>
    <property type="evidence" value="ECO:0007669"/>
    <property type="project" value="TreeGrafter"/>
</dbReference>
<dbReference type="PANTHER" id="PTHR22980">
    <property type="entry name" value="CORTISTATIN"/>
    <property type="match status" value="1"/>
</dbReference>
<dbReference type="CDD" id="cd22920">
    <property type="entry name" value="HFD_CENP-T"/>
    <property type="match status" value="1"/>
</dbReference>
<protein>
    <submittedName>
        <fullName evidence="7">Centromere protein T</fullName>
    </submittedName>
</protein>
<feature type="compositionally biased region" description="Basic and acidic residues" evidence="5">
    <location>
        <begin position="337"/>
        <end position="348"/>
    </location>
</feature>
<evidence type="ECO:0000256" key="5">
    <source>
        <dbReference type="SAM" id="MobiDB-lite"/>
    </source>
</evidence>
<evidence type="ECO:0000256" key="4">
    <source>
        <dbReference type="ARBA" id="ARBA00023242"/>
    </source>
</evidence>
<evidence type="ECO:0000256" key="2">
    <source>
        <dbReference type="ARBA" id="ARBA00004286"/>
    </source>
</evidence>
<feature type="compositionally biased region" description="Low complexity" evidence="5">
    <location>
        <begin position="113"/>
        <end position="131"/>
    </location>
</feature>
<dbReference type="InterPro" id="IPR035425">
    <property type="entry name" value="CENP-T/H4_C"/>
</dbReference>
<keyword evidence="3" id="KW-0158">Chromosome</keyword>
<dbReference type="GO" id="GO:0003682">
    <property type="term" value="F:chromatin binding"/>
    <property type="evidence" value="ECO:0007669"/>
    <property type="project" value="TreeGrafter"/>
</dbReference>
<dbReference type="SUPFAM" id="SSF47113">
    <property type="entry name" value="Histone-fold"/>
    <property type="match status" value="1"/>
</dbReference>
<dbReference type="PANTHER" id="PTHR22980:SF5">
    <property type="entry name" value="CENP-T_HISTONE H4 HISTONE FOLD DOMAIN-CONTAINING PROTEIN"/>
    <property type="match status" value="1"/>
</dbReference>
<comment type="subcellular location">
    <subcellularLocation>
        <location evidence="2">Chromosome</location>
    </subcellularLocation>
    <subcellularLocation>
        <location evidence="1">Nucleus</location>
    </subcellularLocation>
</comment>
<feature type="compositionally biased region" description="Acidic residues" evidence="5">
    <location>
        <begin position="140"/>
        <end position="150"/>
    </location>
</feature>
<dbReference type="InterPro" id="IPR009072">
    <property type="entry name" value="Histone-fold"/>
</dbReference>
<dbReference type="EMBL" id="MU858233">
    <property type="protein sequence ID" value="KAK4208697.1"/>
    <property type="molecule type" value="Genomic_DNA"/>
</dbReference>
<feature type="region of interest" description="Disordered" evidence="5">
    <location>
        <begin position="485"/>
        <end position="515"/>
    </location>
</feature>
<reference evidence="7" key="2">
    <citation type="submission" date="2023-05" db="EMBL/GenBank/DDBJ databases">
        <authorList>
            <consortium name="Lawrence Berkeley National Laboratory"/>
            <person name="Steindorff A."/>
            <person name="Hensen N."/>
            <person name="Bonometti L."/>
            <person name="Westerberg I."/>
            <person name="Brannstrom I.O."/>
            <person name="Guillou S."/>
            <person name="Cros-Aarteil S."/>
            <person name="Calhoun S."/>
            <person name="Haridas S."/>
            <person name="Kuo A."/>
            <person name="Mondo S."/>
            <person name="Pangilinan J."/>
            <person name="Riley R."/>
            <person name="Labutti K."/>
            <person name="Andreopoulos B."/>
            <person name="Lipzen A."/>
            <person name="Chen C."/>
            <person name="Yanf M."/>
            <person name="Daum C."/>
            <person name="Ng V."/>
            <person name="Clum A."/>
            <person name="Ohm R."/>
            <person name="Martin F."/>
            <person name="Silar P."/>
            <person name="Natvig D."/>
            <person name="Lalanne C."/>
            <person name="Gautier V."/>
            <person name="Ament-Velasquez S.L."/>
            <person name="Kruys A."/>
            <person name="Hutchinson M.I."/>
            <person name="Powell A.J."/>
            <person name="Barry K."/>
            <person name="Miller A.N."/>
            <person name="Grigoriev I.V."/>
            <person name="Debuchy R."/>
            <person name="Gladieux P."/>
            <person name="Thoren M.H."/>
            <person name="Johannesson H."/>
        </authorList>
    </citation>
    <scope>NUCLEOTIDE SEQUENCE</scope>
    <source>
        <strain evidence="7">PSN293</strain>
    </source>
</reference>
<dbReference type="GO" id="GO:0071821">
    <property type="term" value="C:FANCM-MHF complex"/>
    <property type="evidence" value="ECO:0007669"/>
    <property type="project" value="TreeGrafter"/>
</dbReference>
<accession>A0AAN6Y232</accession>
<keyword evidence="8" id="KW-1185">Reference proteome</keyword>
<comment type="caution">
    <text evidence="7">The sequence shown here is derived from an EMBL/GenBank/DDBJ whole genome shotgun (WGS) entry which is preliminary data.</text>
</comment>
<name>A0AAN6Y232_9PEZI</name>
<organism evidence="7 8">
    <name type="scientific">Rhypophila decipiens</name>
    <dbReference type="NCBI Taxonomy" id="261697"/>
    <lineage>
        <taxon>Eukaryota</taxon>
        <taxon>Fungi</taxon>
        <taxon>Dikarya</taxon>
        <taxon>Ascomycota</taxon>
        <taxon>Pezizomycotina</taxon>
        <taxon>Sordariomycetes</taxon>
        <taxon>Sordariomycetidae</taxon>
        <taxon>Sordariales</taxon>
        <taxon>Naviculisporaceae</taxon>
        <taxon>Rhypophila</taxon>
    </lineage>
</organism>
<proteinExistence type="predicted"/>
<feature type="region of interest" description="Disordered" evidence="5">
    <location>
        <begin position="288"/>
        <end position="391"/>
    </location>
</feature>